<dbReference type="PANTHER" id="PTHR36234:SF5">
    <property type="entry name" value="LYSYL ENDOPEPTIDASE"/>
    <property type="match status" value="1"/>
</dbReference>
<dbReference type="SUPFAM" id="SSF50494">
    <property type="entry name" value="Trypsin-like serine proteases"/>
    <property type="match status" value="1"/>
</dbReference>
<dbReference type="EMBL" id="CP014782">
    <property type="protein sequence ID" value="AQS37669.1"/>
    <property type="molecule type" value="Genomic_DNA"/>
</dbReference>
<dbReference type="Proteomes" id="UP000189545">
    <property type="component" value="Chromosome"/>
</dbReference>
<sequence length="381" mass="41343">MFKYVLVALAANLCVTTQAYAKPQQTTLTPIIIADTVTKTMSLSPKINSLSAAPIPNDIRITRSGSAFIKVHFSYFSLPTGAYVTVSTPDGKESYSYDGQTHKTATFDRNKGENGLSQFSAMSVFGDTAIVTLVMPAGRVWESHHGIKIDNFNAGHSETYDDQSQSVPLIDVITPQSTCGVNERRDVACWQSTHSVEYERSRPVARLLMAGSGLCTGWRVSNDNRMFTNNHCLSTQGKLENTEIWFNYQRSNCGGSSNVATIKVTGRELLQTDYDLDYSLFTVNNFADITQFGNFGLEPRAPSLGETIYIAQHGAGNPKELAIESDQNSGGLCQIDTASANGRAAGSDAGYFCDTTGGSSGSPVIVRSSKQGHSFAPFWRL</sequence>
<dbReference type="RefSeq" id="WP_077752807.1">
    <property type="nucleotide sequence ID" value="NZ_CP014782.1"/>
</dbReference>
<protein>
    <submittedName>
        <fullName evidence="2">Trypsin-like peptidase domain</fullName>
    </submittedName>
</protein>
<organism evidence="2 3">
    <name type="scientific">Shewanella psychrophila</name>
    <dbReference type="NCBI Taxonomy" id="225848"/>
    <lineage>
        <taxon>Bacteria</taxon>
        <taxon>Pseudomonadati</taxon>
        <taxon>Pseudomonadota</taxon>
        <taxon>Gammaproteobacteria</taxon>
        <taxon>Alteromonadales</taxon>
        <taxon>Shewanellaceae</taxon>
        <taxon>Shewanella</taxon>
    </lineage>
</organism>
<dbReference type="AlphaFoldDB" id="A0A1S6HQ79"/>
<evidence type="ECO:0000313" key="3">
    <source>
        <dbReference type="Proteomes" id="UP000189545"/>
    </source>
</evidence>
<feature type="chain" id="PRO_5012187678" evidence="1">
    <location>
        <begin position="22"/>
        <end position="381"/>
    </location>
</feature>
<keyword evidence="1" id="KW-0732">Signal</keyword>
<dbReference type="InterPro" id="IPR009003">
    <property type="entry name" value="Peptidase_S1_PA"/>
</dbReference>
<dbReference type="InterPro" id="IPR043504">
    <property type="entry name" value="Peptidase_S1_PA_chymotrypsin"/>
</dbReference>
<gene>
    <name evidence="2" type="ORF">Sps_02515</name>
</gene>
<dbReference type="Pfam" id="PF13365">
    <property type="entry name" value="Trypsin_2"/>
    <property type="match status" value="1"/>
</dbReference>
<dbReference type="STRING" id="225848.Sps_02515"/>
<reference evidence="2 3" key="1">
    <citation type="submission" date="2016-03" db="EMBL/GenBank/DDBJ databases">
        <title>Complete genome sequence of Shewanella psychrophila WP2, a deep sea bacterium isolated from west Pacific sediment.</title>
        <authorList>
            <person name="Xu G."/>
            <person name="Jian H."/>
        </authorList>
    </citation>
    <scope>NUCLEOTIDE SEQUENCE [LARGE SCALE GENOMIC DNA]</scope>
    <source>
        <strain evidence="2 3">WP2</strain>
    </source>
</reference>
<evidence type="ECO:0000313" key="2">
    <source>
        <dbReference type="EMBL" id="AQS37669.1"/>
    </source>
</evidence>
<feature type="signal peptide" evidence="1">
    <location>
        <begin position="1"/>
        <end position="21"/>
    </location>
</feature>
<proteinExistence type="predicted"/>
<name>A0A1S6HQ79_9GAMM</name>
<accession>A0A1S6HQ79</accession>
<dbReference type="OrthoDB" id="5928962at2"/>
<dbReference type="Gene3D" id="2.40.10.10">
    <property type="entry name" value="Trypsin-like serine proteases"/>
    <property type="match status" value="2"/>
</dbReference>
<dbReference type="PANTHER" id="PTHR36234">
    <property type="entry name" value="LYSYL ENDOPEPTIDASE"/>
    <property type="match status" value="1"/>
</dbReference>
<evidence type="ECO:0000256" key="1">
    <source>
        <dbReference type="SAM" id="SignalP"/>
    </source>
</evidence>
<keyword evidence="3" id="KW-1185">Reference proteome</keyword>
<dbReference type="KEGG" id="spsw:Sps_02515"/>